<dbReference type="AlphaFoldDB" id="A0A382A8N0"/>
<dbReference type="EMBL" id="UINC01024340">
    <property type="protein sequence ID" value="SVA97774.1"/>
    <property type="molecule type" value="Genomic_DNA"/>
</dbReference>
<sequence>MFGSMRVVAPYAGKTELAKARMRTAAEIISRSGASDVWMASVLGGYGAGTLHLYGWFESMTQVMEVSGNVHSDPAWQALMAEREANPAADIAGPSVWRRLFGEGGDENDHAVMQRLYVMPRSNFGAAIALLPEVQELLKGHNVHVSAWAPVIADDMTRMNVVYSAPDPVTLGKSIDEVGTSDAFQAILTKASELGTLDRASGLVTMA</sequence>
<accession>A0A382A8N0</accession>
<organism evidence="1">
    <name type="scientific">marine metagenome</name>
    <dbReference type="NCBI Taxonomy" id="408172"/>
    <lineage>
        <taxon>unclassified sequences</taxon>
        <taxon>metagenomes</taxon>
        <taxon>ecological metagenomes</taxon>
    </lineage>
</organism>
<evidence type="ECO:0008006" key="2">
    <source>
        <dbReference type="Google" id="ProtNLM"/>
    </source>
</evidence>
<proteinExistence type="predicted"/>
<protein>
    <recommendedName>
        <fullName evidence="2">NIPSNAP domain-containing protein</fullName>
    </recommendedName>
</protein>
<dbReference type="Gene3D" id="3.30.70.100">
    <property type="match status" value="1"/>
</dbReference>
<reference evidence="1" key="1">
    <citation type="submission" date="2018-05" db="EMBL/GenBank/DDBJ databases">
        <authorList>
            <person name="Lanie J.A."/>
            <person name="Ng W.-L."/>
            <person name="Kazmierczak K.M."/>
            <person name="Andrzejewski T.M."/>
            <person name="Davidsen T.M."/>
            <person name="Wayne K.J."/>
            <person name="Tettelin H."/>
            <person name="Glass J.I."/>
            <person name="Rusch D."/>
            <person name="Podicherti R."/>
            <person name="Tsui H.-C.T."/>
            <person name="Winkler M.E."/>
        </authorList>
    </citation>
    <scope>NUCLEOTIDE SEQUENCE</scope>
</reference>
<name>A0A382A8N0_9ZZZZ</name>
<gene>
    <name evidence="1" type="ORF">METZ01_LOCUS150628</name>
</gene>
<evidence type="ECO:0000313" key="1">
    <source>
        <dbReference type="EMBL" id="SVA97774.1"/>
    </source>
</evidence>